<gene>
    <name evidence="2" type="ORF">FisN_24Hh045</name>
</gene>
<feature type="transmembrane region" description="Helical" evidence="1">
    <location>
        <begin position="42"/>
        <end position="66"/>
    </location>
</feature>
<evidence type="ECO:0008006" key="4">
    <source>
        <dbReference type="Google" id="ProtNLM"/>
    </source>
</evidence>
<dbReference type="SUPFAM" id="SSF55486">
    <property type="entry name" value="Metalloproteases ('zincins'), catalytic domain"/>
    <property type="match status" value="1"/>
</dbReference>
<name>A0A1Z5JFD7_FISSO</name>
<keyword evidence="1" id="KW-0812">Transmembrane</keyword>
<dbReference type="GO" id="GO:0008237">
    <property type="term" value="F:metallopeptidase activity"/>
    <property type="evidence" value="ECO:0007669"/>
    <property type="project" value="InterPro"/>
</dbReference>
<proteinExistence type="predicted"/>
<dbReference type="InterPro" id="IPR024079">
    <property type="entry name" value="MetalloPept_cat_dom_sf"/>
</dbReference>
<accession>A0A1Z5JFD7</accession>
<dbReference type="AlphaFoldDB" id="A0A1Z5JFD7"/>
<protein>
    <recommendedName>
        <fullName evidence="4">Peptidase M10 metallopeptidase domain-containing protein</fullName>
    </recommendedName>
</protein>
<keyword evidence="3" id="KW-1185">Reference proteome</keyword>
<dbReference type="Gene3D" id="3.40.390.10">
    <property type="entry name" value="Collagenase (Catalytic Domain)"/>
    <property type="match status" value="1"/>
</dbReference>
<comment type="caution">
    <text evidence="2">The sequence shown here is derived from an EMBL/GenBank/DDBJ whole genome shotgun (WGS) entry which is preliminary data.</text>
</comment>
<organism evidence="2 3">
    <name type="scientific">Fistulifera solaris</name>
    <name type="common">Oleaginous diatom</name>
    <dbReference type="NCBI Taxonomy" id="1519565"/>
    <lineage>
        <taxon>Eukaryota</taxon>
        <taxon>Sar</taxon>
        <taxon>Stramenopiles</taxon>
        <taxon>Ochrophyta</taxon>
        <taxon>Bacillariophyta</taxon>
        <taxon>Bacillariophyceae</taxon>
        <taxon>Bacillariophycidae</taxon>
        <taxon>Naviculales</taxon>
        <taxon>Naviculaceae</taxon>
        <taxon>Fistulifera</taxon>
    </lineage>
</organism>
<evidence type="ECO:0000256" key="1">
    <source>
        <dbReference type="SAM" id="Phobius"/>
    </source>
</evidence>
<dbReference type="EMBL" id="BDSP01000052">
    <property type="protein sequence ID" value="GAX12471.1"/>
    <property type="molecule type" value="Genomic_DNA"/>
</dbReference>
<sequence length="343" mass="38692">MSDSPEYKSRRRNTSITIDDESDSQLSNESGCSSLCSCMNRLFFLICLGVLIVVAIAIGIVVWTGATQPAELLVQQDLPGRNDTLLWPVAKLKNNNGLDLIIENALDDSWTPYLEQWVSRWDAGYDNVDPLALSIQRVAIDPECTPSEGRIKVCNGNYGQTDWRGINVALTNGQYMVNSVAMLNDYWLYEEDQKQYTMCHELGHGFGLAHTDEIYTNINTGECMDYTNRPGRNLDPGAFNFNLLQSIYGFAGRSGSTENVLNNDLSTIAPTNTQWTEEQSIQGENEYENRFLRRHIANTASISDSIREKYHRAFQQINSMTCTHCLIDLADGYQVEIHRLIAF</sequence>
<keyword evidence="1" id="KW-0472">Membrane</keyword>
<dbReference type="Proteomes" id="UP000198406">
    <property type="component" value="Unassembled WGS sequence"/>
</dbReference>
<evidence type="ECO:0000313" key="3">
    <source>
        <dbReference type="Proteomes" id="UP000198406"/>
    </source>
</evidence>
<reference evidence="2 3" key="1">
    <citation type="journal article" date="2015" name="Plant Cell">
        <title>Oil accumulation by the oleaginous diatom Fistulifera solaris as revealed by the genome and transcriptome.</title>
        <authorList>
            <person name="Tanaka T."/>
            <person name="Maeda Y."/>
            <person name="Veluchamy A."/>
            <person name="Tanaka M."/>
            <person name="Abida H."/>
            <person name="Marechal E."/>
            <person name="Bowler C."/>
            <person name="Muto M."/>
            <person name="Sunaga Y."/>
            <person name="Tanaka M."/>
            <person name="Yoshino T."/>
            <person name="Taniguchi T."/>
            <person name="Fukuda Y."/>
            <person name="Nemoto M."/>
            <person name="Matsumoto M."/>
            <person name="Wong P.S."/>
            <person name="Aburatani S."/>
            <person name="Fujibuchi W."/>
        </authorList>
    </citation>
    <scope>NUCLEOTIDE SEQUENCE [LARGE SCALE GENOMIC DNA]</scope>
    <source>
        <strain evidence="2 3">JPCC DA0580</strain>
    </source>
</reference>
<dbReference type="OrthoDB" id="40254at2759"/>
<evidence type="ECO:0000313" key="2">
    <source>
        <dbReference type="EMBL" id="GAX12471.1"/>
    </source>
</evidence>
<keyword evidence="1" id="KW-1133">Transmembrane helix</keyword>
<dbReference type="InParanoid" id="A0A1Z5JFD7"/>